<evidence type="ECO:0000256" key="13">
    <source>
        <dbReference type="SAM" id="MobiDB-lite"/>
    </source>
</evidence>
<name>A0A919FAK8_9ACTN</name>
<protein>
    <recommendedName>
        <fullName evidence="12">Transcriptional regulator WhiB</fullName>
    </recommendedName>
</protein>
<accession>A0A919FAK8</accession>
<feature type="binding site" evidence="12">
    <location>
        <position position="77"/>
    </location>
    <ligand>
        <name>[4Fe-4S] cluster</name>
        <dbReference type="ChEBI" id="CHEBI:49883"/>
    </ligand>
</feature>
<feature type="binding site" evidence="12">
    <location>
        <position position="44"/>
    </location>
    <ligand>
        <name>[4Fe-4S] cluster</name>
        <dbReference type="ChEBI" id="CHEBI:49883"/>
    </ligand>
</feature>
<dbReference type="Proteomes" id="UP000617734">
    <property type="component" value="Unassembled WGS sequence"/>
</dbReference>
<comment type="subcellular location">
    <subcellularLocation>
        <location evidence="1 12">Cytoplasm</location>
    </subcellularLocation>
</comment>
<evidence type="ECO:0000256" key="7">
    <source>
        <dbReference type="ARBA" id="ARBA00023014"/>
    </source>
</evidence>
<evidence type="ECO:0000256" key="9">
    <source>
        <dbReference type="ARBA" id="ARBA00023125"/>
    </source>
</evidence>
<evidence type="ECO:0000313" key="15">
    <source>
        <dbReference type="EMBL" id="GHH58896.1"/>
    </source>
</evidence>
<proteinExistence type="inferred from homology"/>
<comment type="caution">
    <text evidence="15">The sequence shown here is derived from an EMBL/GenBank/DDBJ whole genome shotgun (WGS) entry which is preliminary data.</text>
</comment>
<dbReference type="PANTHER" id="PTHR38839">
    <property type="entry name" value="TRANSCRIPTIONAL REGULATOR WHID-RELATED"/>
    <property type="match status" value="1"/>
</dbReference>
<comment type="similarity">
    <text evidence="2 12">Belongs to the WhiB family.</text>
</comment>
<dbReference type="HAMAP" id="MF_01479">
    <property type="entry name" value="WhiB"/>
    <property type="match status" value="1"/>
</dbReference>
<keyword evidence="7 12" id="KW-0411">Iron-sulfur</keyword>
<evidence type="ECO:0000313" key="16">
    <source>
        <dbReference type="Proteomes" id="UP000617734"/>
    </source>
</evidence>
<comment type="PTM">
    <text evidence="12">The Fe-S cluster can be nitrosylated by nitric oxide (NO).</text>
</comment>
<comment type="PTM">
    <text evidence="12">Upon Fe-S cluster removal intramolecular disulfide bonds are formed.</text>
</comment>
<keyword evidence="11 12" id="KW-0804">Transcription</keyword>
<evidence type="ECO:0000256" key="12">
    <source>
        <dbReference type="HAMAP-Rule" id="MF_01479"/>
    </source>
</evidence>
<dbReference type="PROSITE" id="PS51674">
    <property type="entry name" value="4FE4S_WBL"/>
    <property type="match status" value="1"/>
</dbReference>
<dbReference type="InterPro" id="IPR034768">
    <property type="entry name" value="4FE4S_WBL"/>
</dbReference>
<keyword evidence="3 12" id="KW-0004">4Fe-4S</keyword>
<dbReference type="GO" id="GO:0047134">
    <property type="term" value="F:protein-disulfide reductase [NAD(P)H] activity"/>
    <property type="evidence" value="ECO:0007669"/>
    <property type="project" value="TreeGrafter"/>
</dbReference>
<dbReference type="GO" id="GO:0051539">
    <property type="term" value="F:4 iron, 4 sulfur cluster binding"/>
    <property type="evidence" value="ECO:0007669"/>
    <property type="project" value="UniProtKB-UniRule"/>
</dbReference>
<evidence type="ECO:0000256" key="6">
    <source>
        <dbReference type="ARBA" id="ARBA00023004"/>
    </source>
</evidence>
<dbReference type="InterPro" id="IPR003482">
    <property type="entry name" value="Whib"/>
</dbReference>
<feature type="domain" description="4Fe-4S Wbl-type" evidence="14">
    <location>
        <begin position="43"/>
        <end position="107"/>
    </location>
</feature>
<dbReference type="GO" id="GO:0046872">
    <property type="term" value="F:metal ion binding"/>
    <property type="evidence" value="ECO:0007669"/>
    <property type="project" value="UniProtKB-KW"/>
</dbReference>
<dbReference type="EMBL" id="BNBO01000001">
    <property type="protein sequence ID" value="GHH58896.1"/>
    <property type="molecule type" value="Genomic_DNA"/>
</dbReference>
<evidence type="ECO:0000256" key="2">
    <source>
        <dbReference type="ARBA" id="ARBA00006597"/>
    </source>
</evidence>
<keyword evidence="6 12" id="KW-0408">Iron</keyword>
<evidence type="ECO:0000259" key="14">
    <source>
        <dbReference type="PROSITE" id="PS51674"/>
    </source>
</evidence>
<keyword evidence="16" id="KW-1185">Reference proteome</keyword>
<feature type="binding site" evidence="12">
    <location>
        <position position="83"/>
    </location>
    <ligand>
        <name>[4Fe-4S] cluster</name>
        <dbReference type="ChEBI" id="CHEBI:49883"/>
    </ligand>
</feature>
<comment type="function">
    <text evidence="12">Acts as a transcriptional regulator. Probably redox-responsive. The apo- but not holo-form probably binds DNA.</text>
</comment>
<evidence type="ECO:0000256" key="1">
    <source>
        <dbReference type="ARBA" id="ARBA00004496"/>
    </source>
</evidence>
<gene>
    <name evidence="12" type="primary">whiB</name>
    <name evidence="15" type="ORF">GCM10018781_01040</name>
</gene>
<keyword evidence="5 12" id="KW-0479">Metal-binding</keyword>
<dbReference type="GO" id="GO:0045454">
    <property type="term" value="P:cell redox homeostasis"/>
    <property type="evidence" value="ECO:0007669"/>
    <property type="project" value="TreeGrafter"/>
</dbReference>
<comment type="cofactor">
    <cofactor evidence="12">
        <name>[4Fe-4S] cluster</name>
        <dbReference type="ChEBI" id="CHEBI:49883"/>
    </cofactor>
    <text evidence="12">Binds 1 [4Fe-4S] cluster per subunit. Following nitrosylation of the [4Fe-4S] cluster binds 1 [4Fe-8(NO)] cluster per subunit.</text>
</comment>
<keyword evidence="9 12" id="KW-0238">DNA-binding</keyword>
<keyword evidence="10 12" id="KW-1015">Disulfide bond</keyword>
<evidence type="ECO:0000256" key="8">
    <source>
        <dbReference type="ARBA" id="ARBA00023015"/>
    </source>
</evidence>
<keyword evidence="4 12" id="KW-0963">Cytoplasm</keyword>
<evidence type="ECO:0000256" key="10">
    <source>
        <dbReference type="ARBA" id="ARBA00023157"/>
    </source>
</evidence>
<organism evidence="15 16">
    <name type="scientific">Kitasatospora indigofera</name>
    <dbReference type="NCBI Taxonomy" id="67307"/>
    <lineage>
        <taxon>Bacteria</taxon>
        <taxon>Bacillati</taxon>
        <taxon>Actinomycetota</taxon>
        <taxon>Actinomycetes</taxon>
        <taxon>Kitasatosporales</taxon>
        <taxon>Streptomycetaceae</taxon>
        <taxon>Kitasatospora</taxon>
    </lineage>
</organism>
<dbReference type="GO" id="GO:0035731">
    <property type="term" value="F:dinitrosyl-iron complex binding"/>
    <property type="evidence" value="ECO:0007669"/>
    <property type="project" value="UniProtKB-UniRule"/>
</dbReference>
<reference evidence="15" key="1">
    <citation type="journal article" date="2014" name="Int. J. Syst. Evol. Microbiol.">
        <title>Complete genome sequence of Corynebacterium casei LMG S-19264T (=DSM 44701T), isolated from a smear-ripened cheese.</title>
        <authorList>
            <consortium name="US DOE Joint Genome Institute (JGI-PGF)"/>
            <person name="Walter F."/>
            <person name="Albersmeier A."/>
            <person name="Kalinowski J."/>
            <person name="Ruckert C."/>
        </authorList>
    </citation>
    <scope>NUCLEOTIDE SEQUENCE</scope>
    <source>
        <strain evidence="15">JCM 4646</strain>
    </source>
</reference>
<feature type="region of interest" description="Disordered" evidence="13">
    <location>
        <begin position="1"/>
        <end position="28"/>
    </location>
</feature>
<dbReference type="Pfam" id="PF02467">
    <property type="entry name" value="Whib"/>
    <property type="match status" value="1"/>
</dbReference>
<evidence type="ECO:0000256" key="4">
    <source>
        <dbReference type="ARBA" id="ARBA00022490"/>
    </source>
</evidence>
<dbReference type="PANTHER" id="PTHR38839:SF5">
    <property type="entry name" value="TRANSCRIPTIONAL REGULATOR WHID"/>
    <property type="match status" value="1"/>
</dbReference>
<dbReference type="GO" id="GO:0045892">
    <property type="term" value="P:negative regulation of DNA-templated transcription"/>
    <property type="evidence" value="ECO:0007669"/>
    <property type="project" value="TreeGrafter"/>
</dbReference>
<dbReference type="GO" id="GO:0003677">
    <property type="term" value="F:DNA binding"/>
    <property type="evidence" value="ECO:0007669"/>
    <property type="project" value="UniProtKB-UniRule"/>
</dbReference>
<evidence type="ECO:0000256" key="5">
    <source>
        <dbReference type="ARBA" id="ARBA00022723"/>
    </source>
</evidence>
<evidence type="ECO:0000256" key="11">
    <source>
        <dbReference type="ARBA" id="ARBA00023163"/>
    </source>
</evidence>
<dbReference type="GO" id="GO:0005737">
    <property type="term" value="C:cytoplasm"/>
    <property type="evidence" value="ECO:0007669"/>
    <property type="project" value="UniProtKB-SubCell"/>
</dbReference>
<evidence type="ECO:0000256" key="3">
    <source>
        <dbReference type="ARBA" id="ARBA00022485"/>
    </source>
</evidence>
<dbReference type="AlphaFoldDB" id="A0A919FAK8"/>
<feature type="binding site" evidence="12">
    <location>
        <position position="74"/>
    </location>
    <ligand>
        <name>[4Fe-4S] cluster</name>
        <dbReference type="ChEBI" id="CHEBI:49883"/>
    </ligand>
</feature>
<keyword evidence="8 12" id="KW-0805">Transcription regulation</keyword>
<sequence>MPGAAPVGRRPSGPRLGGDRRNAGDAPPVVPTLEMWAWQGSAACRGMDSAVFFAPPDERSEARQGRVEAARRVCARCPVRDACADFALRTRETHGVWGGLTERERAPRRR</sequence>
<reference evidence="15" key="2">
    <citation type="submission" date="2020-09" db="EMBL/GenBank/DDBJ databases">
        <authorList>
            <person name="Sun Q."/>
            <person name="Ohkuma M."/>
        </authorList>
    </citation>
    <scope>NUCLEOTIDE SEQUENCE</scope>
    <source>
        <strain evidence="15">JCM 4646</strain>
    </source>
</reference>